<sequence length="112" mass="12451">MLSFIKTLVWCACFLEFIFAFYTLKALGDAINLFPVISLTAFVMLAHCLCCIILTRSLTINNKIIFLFISGILLLGANLIEDLYINPIPGALYIIAGIIATIYDRKIDASQN</sequence>
<gene>
    <name evidence="2" type="ORF">E5H26_04840</name>
    <name evidence="4" type="ORF">FZW98_00085</name>
    <name evidence="3" type="ORF">GIH49_08675</name>
</gene>
<reference evidence="3" key="4">
    <citation type="submission" date="2019-11" db="EMBL/GenBank/DDBJ databases">
        <authorList>
            <consortium name="NCBI Pathogen Detection Project"/>
        </authorList>
    </citation>
    <scope>NUCLEOTIDE SEQUENCE</scope>
    <source>
        <strain evidence="3">HPB3501</strain>
    </source>
</reference>
<dbReference type="Proteomes" id="UP000540417">
    <property type="component" value="Unassembled WGS sequence"/>
</dbReference>
<evidence type="ECO:0000313" key="4">
    <source>
        <dbReference type="EMBL" id="TYU55967.1"/>
    </source>
</evidence>
<feature type="transmembrane region" description="Helical" evidence="1">
    <location>
        <begin position="86"/>
        <end position="103"/>
    </location>
</feature>
<accession>A0A463A0B3</accession>
<evidence type="ECO:0000313" key="5">
    <source>
        <dbReference type="Proteomes" id="UP000322220"/>
    </source>
</evidence>
<feature type="transmembrane region" description="Helical" evidence="1">
    <location>
        <begin position="7"/>
        <end position="24"/>
    </location>
</feature>
<protein>
    <submittedName>
        <fullName evidence="2">Uncharacterized protein</fullName>
    </submittedName>
</protein>
<feature type="transmembrane region" description="Helical" evidence="1">
    <location>
        <begin position="64"/>
        <end position="80"/>
    </location>
</feature>
<evidence type="ECO:0000313" key="3">
    <source>
        <dbReference type="EMBL" id="HAA9722206.1"/>
    </source>
</evidence>
<keyword evidence="1" id="KW-1133">Transmembrane helix</keyword>
<evidence type="ECO:0000256" key="1">
    <source>
        <dbReference type="SAM" id="Phobius"/>
    </source>
</evidence>
<feature type="transmembrane region" description="Helical" evidence="1">
    <location>
        <begin position="30"/>
        <end position="52"/>
    </location>
</feature>
<dbReference type="RefSeq" id="WP_069009267.1">
    <property type="nucleotide sequence ID" value="NZ_JABXML010000006.1"/>
</dbReference>
<dbReference type="EMBL" id="AABGVJ010000001">
    <property type="protein sequence ID" value="EAH4372031.1"/>
    <property type="molecule type" value="Genomic_DNA"/>
</dbReference>
<keyword evidence="1" id="KW-0472">Membrane</keyword>
<reference evidence="2 6" key="2">
    <citation type="submission" date="2019-04" db="EMBL/GenBank/DDBJ databases">
        <authorList>
            <consortium name="GenomeTrakr: Next Generation Sequencing Network for Food Pathogen Tracability"/>
        </authorList>
    </citation>
    <scope>NUCLEOTIDE SEQUENCE [LARGE SCALE GENOMIC DNA]</scope>
    <source>
        <strain evidence="2 6">LS1419</strain>
    </source>
</reference>
<proteinExistence type="predicted"/>
<reference evidence="4 5" key="3">
    <citation type="submission" date="2019-08" db="EMBL/GenBank/DDBJ databases">
        <title>Soil Listeria distribution.</title>
        <authorList>
            <person name="Liao J."/>
        </authorList>
    </citation>
    <scope>NUCLEOTIDE SEQUENCE [LARGE SCALE GENOMIC DNA]</scope>
    <source>
        <strain evidence="4 5">IN-RH-2-BL1</strain>
    </source>
</reference>
<dbReference type="AlphaFoldDB" id="A0A463A0B3"/>
<dbReference type="EMBL" id="DAAEZQ010000004">
    <property type="protein sequence ID" value="HAA9722206.1"/>
    <property type="molecule type" value="Genomic_DNA"/>
</dbReference>
<dbReference type="Proteomes" id="UP000844471">
    <property type="component" value="Unassembled WGS sequence"/>
</dbReference>
<reference evidence="3" key="1">
    <citation type="journal article" date="2018" name="Genome Biol.">
        <title>SKESA: strategic k-mer extension for scrupulous assemblies.</title>
        <authorList>
            <person name="Souvorov A."/>
            <person name="Agarwala R."/>
            <person name="Lipman D.J."/>
        </authorList>
    </citation>
    <scope>NUCLEOTIDE SEQUENCE [LARGE SCALE GENOMIC DNA]</scope>
    <source>
        <strain evidence="3">HPB3501</strain>
    </source>
</reference>
<comment type="caution">
    <text evidence="2">The sequence shown here is derived from an EMBL/GenBank/DDBJ whole genome shotgun (WGS) entry which is preliminary data.</text>
</comment>
<dbReference type="EMBL" id="VTIK01000001">
    <property type="protein sequence ID" value="TYU55967.1"/>
    <property type="molecule type" value="Genomic_DNA"/>
</dbReference>
<name>A0A463A0B3_LISMN</name>
<evidence type="ECO:0000313" key="2">
    <source>
        <dbReference type="EMBL" id="EAH4372031.1"/>
    </source>
</evidence>
<keyword evidence="1" id="KW-0812">Transmembrane</keyword>
<organism evidence="2 6">
    <name type="scientific">Listeria monocytogenes</name>
    <dbReference type="NCBI Taxonomy" id="1639"/>
    <lineage>
        <taxon>Bacteria</taxon>
        <taxon>Bacillati</taxon>
        <taxon>Bacillota</taxon>
        <taxon>Bacilli</taxon>
        <taxon>Bacillales</taxon>
        <taxon>Listeriaceae</taxon>
        <taxon>Listeria</taxon>
    </lineage>
</organism>
<dbReference type="Proteomes" id="UP000322220">
    <property type="component" value="Unassembled WGS sequence"/>
</dbReference>
<evidence type="ECO:0000313" key="6">
    <source>
        <dbReference type="Proteomes" id="UP000540417"/>
    </source>
</evidence>